<reference evidence="1 2" key="1">
    <citation type="submission" date="2017-09" db="EMBL/GenBank/DDBJ databases">
        <title>Depth-based differentiation of microbial function through sediment-hosted aquifers and enrichment of novel symbionts in the deep terrestrial subsurface.</title>
        <authorList>
            <person name="Probst A.J."/>
            <person name="Ladd B."/>
            <person name="Jarett J.K."/>
            <person name="Geller-Mcgrath D.E."/>
            <person name="Sieber C.M."/>
            <person name="Emerson J.B."/>
            <person name="Anantharaman K."/>
            <person name="Thomas B.C."/>
            <person name="Malmstrom R."/>
            <person name="Stieglmeier M."/>
            <person name="Klingl A."/>
            <person name="Woyke T."/>
            <person name="Ryan C.M."/>
            <person name="Banfield J.F."/>
        </authorList>
    </citation>
    <scope>NUCLEOTIDE SEQUENCE [LARGE SCALE GENOMIC DNA]</scope>
    <source>
        <strain evidence="1">CG23_combo_of_CG06-09_8_20_14_all_40_14</strain>
    </source>
</reference>
<evidence type="ECO:0000313" key="2">
    <source>
        <dbReference type="Proteomes" id="UP000231388"/>
    </source>
</evidence>
<dbReference type="EMBL" id="PCQY01000032">
    <property type="protein sequence ID" value="PIP04372.1"/>
    <property type="molecule type" value="Genomic_DNA"/>
</dbReference>
<name>A0A2G9XBP0_UNCKA</name>
<dbReference type="Proteomes" id="UP000231388">
    <property type="component" value="Unassembled WGS sequence"/>
</dbReference>
<proteinExistence type="predicted"/>
<evidence type="ECO:0008006" key="3">
    <source>
        <dbReference type="Google" id="ProtNLM"/>
    </source>
</evidence>
<sequence length="248" mass="27656">MLPWAAVPVIGLWIAGWISEKAGFSFWQVLPIRSVSVPALKKLHVSIRYVEPAWNATTLLGHLRGRLGSENMPTMWQDVLFFPNPAVCSKVFREVASLGATFITHHVESGSLVEFHPGLGISATELVRRAYGPGGVVIDTRHIRRTEAGDLRPANEYGADFAALLPLSVLIHVQAWDAREWKRFAEGKRTNLEAMLKYAVQHGFLGDFVVEYRPGAIGGILEIVFPWILAKSLRSVRCRIDEIMGLFE</sequence>
<dbReference type="AlphaFoldDB" id="A0A2G9XBP0"/>
<accession>A0A2G9XBP0</accession>
<organism evidence="1 2">
    <name type="scientific">candidate division WWE3 bacterium CG23_combo_of_CG06-09_8_20_14_all_40_14</name>
    <dbReference type="NCBI Taxonomy" id="1975095"/>
    <lineage>
        <taxon>Bacteria</taxon>
        <taxon>Katanobacteria</taxon>
    </lineage>
</organism>
<protein>
    <recommendedName>
        <fullName evidence="3">Xylose isomerase-like TIM barrel domain-containing protein</fullName>
    </recommendedName>
</protein>
<gene>
    <name evidence="1" type="ORF">COX53_02630</name>
</gene>
<evidence type="ECO:0000313" key="1">
    <source>
        <dbReference type="EMBL" id="PIP04372.1"/>
    </source>
</evidence>
<comment type="caution">
    <text evidence="1">The sequence shown here is derived from an EMBL/GenBank/DDBJ whole genome shotgun (WGS) entry which is preliminary data.</text>
</comment>